<evidence type="ECO:0000313" key="1">
    <source>
        <dbReference type="EMBL" id="ODM88782.1"/>
    </source>
</evidence>
<reference evidence="1 2" key="1">
    <citation type="journal article" date="2016" name="Genome Biol. Evol.">
        <title>Gene Family Evolution Reflects Adaptation to Soil Environmental Stressors in the Genome of the Collembolan Orchesella cincta.</title>
        <authorList>
            <person name="Faddeeva-Vakhrusheva A."/>
            <person name="Derks M.F."/>
            <person name="Anvar S.Y."/>
            <person name="Agamennone V."/>
            <person name="Suring W."/>
            <person name="Smit S."/>
            <person name="van Straalen N.M."/>
            <person name="Roelofs D."/>
        </authorList>
    </citation>
    <scope>NUCLEOTIDE SEQUENCE [LARGE SCALE GENOMIC DNA]</scope>
    <source>
        <tissue evidence="1">Mixed pool</tissue>
    </source>
</reference>
<protein>
    <submittedName>
        <fullName evidence="1">Uncharacterized protein</fullName>
    </submittedName>
</protein>
<name>A0A1D2M778_ORCCI</name>
<evidence type="ECO:0000313" key="2">
    <source>
        <dbReference type="Proteomes" id="UP000094527"/>
    </source>
</evidence>
<sequence length="144" mass="15746">MDFFPRVNLISKIKFLGERGSWGVITLGERVVEGKRFGGKVPWGEWSSGGTFVGGKGPWGTQHNGGWIPGKAGIVDDGVFRCQIQHWQVGYNSTDFEANVFLVWPAETTSWVETKGSNIPNRPIVAGMDPGDGETTYVCLKDLA</sequence>
<keyword evidence="2" id="KW-1185">Reference proteome</keyword>
<comment type="caution">
    <text evidence="1">The sequence shown here is derived from an EMBL/GenBank/DDBJ whole genome shotgun (WGS) entry which is preliminary data.</text>
</comment>
<organism evidence="1 2">
    <name type="scientific">Orchesella cincta</name>
    <name type="common">Springtail</name>
    <name type="synonym">Podura cincta</name>
    <dbReference type="NCBI Taxonomy" id="48709"/>
    <lineage>
        <taxon>Eukaryota</taxon>
        <taxon>Metazoa</taxon>
        <taxon>Ecdysozoa</taxon>
        <taxon>Arthropoda</taxon>
        <taxon>Hexapoda</taxon>
        <taxon>Collembola</taxon>
        <taxon>Entomobryomorpha</taxon>
        <taxon>Entomobryoidea</taxon>
        <taxon>Orchesellidae</taxon>
        <taxon>Orchesellinae</taxon>
        <taxon>Orchesella</taxon>
    </lineage>
</organism>
<gene>
    <name evidence="1" type="ORF">Ocin01_17901</name>
</gene>
<dbReference type="EMBL" id="LJIJ01003194">
    <property type="protein sequence ID" value="ODM88782.1"/>
    <property type="molecule type" value="Genomic_DNA"/>
</dbReference>
<accession>A0A1D2M778</accession>
<dbReference type="AlphaFoldDB" id="A0A1D2M778"/>
<proteinExistence type="predicted"/>
<dbReference type="Proteomes" id="UP000094527">
    <property type="component" value="Unassembled WGS sequence"/>
</dbReference>